<dbReference type="GO" id="GO:0005525">
    <property type="term" value="F:GTP binding"/>
    <property type="evidence" value="ECO:0007669"/>
    <property type="project" value="UniProtKB-KW"/>
</dbReference>
<dbReference type="RefSeq" id="XP_022771941.1">
    <property type="nucleotide sequence ID" value="XM_022916206.1"/>
</dbReference>
<dbReference type="InterPro" id="IPR002735">
    <property type="entry name" value="Transl_init_fac_IF2/IF5_dom"/>
</dbReference>
<dbReference type="RefSeq" id="XP_022771942.1">
    <property type="nucleotide sequence ID" value="XM_022916207.1"/>
</dbReference>
<dbReference type="Pfam" id="PF02020">
    <property type="entry name" value="W2"/>
    <property type="match status" value="1"/>
</dbReference>
<dbReference type="CDD" id="cd11561">
    <property type="entry name" value="W2_eIF5"/>
    <property type="match status" value="1"/>
</dbReference>
<dbReference type="InterPro" id="IPR016190">
    <property type="entry name" value="Transl_init_fac_IF2/IF5_Zn-bd"/>
</dbReference>
<dbReference type="OrthoDB" id="10250831at2759"/>
<name>A0A6P6B4V2_DURZI</name>
<evidence type="ECO:0000256" key="3">
    <source>
        <dbReference type="ARBA" id="ARBA00022741"/>
    </source>
</evidence>
<evidence type="ECO:0000259" key="8">
    <source>
        <dbReference type="PROSITE" id="PS51363"/>
    </source>
</evidence>
<reference evidence="10 11" key="1">
    <citation type="submission" date="2025-04" db="UniProtKB">
        <authorList>
            <consortium name="RefSeq"/>
        </authorList>
    </citation>
    <scope>IDENTIFICATION</scope>
    <source>
        <tissue evidence="10 11">Fruit stalk</tissue>
    </source>
</reference>
<dbReference type="KEGG" id="dzi:111314645"/>
<evidence type="ECO:0000313" key="10">
    <source>
        <dbReference type="RefSeq" id="XP_022771941.1"/>
    </source>
</evidence>
<dbReference type="Gene3D" id="2.20.25.350">
    <property type="match status" value="1"/>
</dbReference>
<dbReference type="Gene3D" id="1.25.40.180">
    <property type="match status" value="1"/>
</dbReference>
<dbReference type="PANTHER" id="PTHR23001">
    <property type="entry name" value="EUKARYOTIC TRANSLATION INITIATION FACTOR"/>
    <property type="match status" value="1"/>
</dbReference>
<dbReference type="FunFam" id="2.20.25.350:FF:000001">
    <property type="entry name" value="Eukaryotic translation initiation factor 5"/>
    <property type="match status" value="1"/>
</dbReference>
<dbReference type="RefSeq" id="XP_022771943.1">
    <property type="nucleotide sequence ID" value="XM_022916208.1"/>
</dbReference>
<dbReference type="SUPFAM" id="SSF75689">
    <property type="entry name" value="Zinc-binding domain of translation initiation factor 2 beta"/>
    <property type="match status" value="1"/>
</dbReference>
<dbReference type="InterPro" id="IPR016189">
    <property type="entry name" value="Transl_init_fac_IF2/IF5_N"/>
</dbReference>
<evidence type="ECO:0000313" key="12">
    <source>
        <dbReference type="RefSeq" id="XP_022771943.1"/>
    </source>
</evidence>
<keyword evidence="9" id="KW-1185">Reference proteome</keyword>
<evidence type="ECO:0000256" key="6">
    <source>
        <dbReference type="ARBA" id="ARBA00025032"/>
    </source>
</evidence>
<keyword evidence="3" id="KW-0547">Nucleotide-binding</keyword>
<dbReference type="PROSITE" id="PS51363">
    <property type="entry name" value="W2"/>
    <property type="match status" value="1"/>
</dbReference>
<dbReference type="FunFam" id="3.30.30.170:FF:000002">
    <property type="entry name" value="Eukaryotic translation initiation factor 5"/>
    <property type="match status" value="1"/>
</dbReference>
<dbReference type="GO" id="GO:0003743">
    <property type="term" value="F:translation initiation factor activity"/>
    <property type="evidence" value="ECO:0007669"/>
    <property type="project" value="UniProtKB-KW"/>
</dbReference>
<dbReference type="GO" id="GO:0071074">
    <property type="term" value="F:eukaryotic initiation factor eIF2 binding"/>
    <property type="evidence" value="ECO:0007669"/>
    <property type="project" value="TreeGrafter"/>
</dbReference>
<protein>
    <submittedName>
        <fullName evidence="10 11">Eukaryotic translation initiation factor 5-like</fullName>
    </submittedName>
</protein>
<feature type="domain" description="W2" evidence="8">
    <location>
        <begin position="292"/>
        <end position="451"/>
    </location>
</feature>
<feature type="region of interest" description="Disordered" evidence="7">
    <location>
        <begin position="263"/>
        <end position="296"/>
    </location>
</feature>
<dbReference type="AlphaFoldDB" id="A0A6P6B4V2"/>
<comment type="similarity">
    <text evidence="1">Belongs to the eIF-2-beta/eIF-5 family.</text>
</comment>
<evidence type="ECO:0000256" key="4">
    <source>
        <dbReference type="ARBA" id="ARBA00022917"/>
    </source>
</evidence>
<gene>
    <name evidence="10 11 12" type="primary">LOC111314645</name>
</gene>
<evidence type="ECO:0000256" key="1">
    <source>
        <dbReference type="ARBA" id="ARBA00010397"/>
    </source>
</evidence>
<dbReference type="Gene3D" id="3.30.30.170">
    <property type="match status" value="1"/>
</dbReference>
<dbReference type="SMART" id="SM00515">
    <property type="entry name" value="eIF5C"/>
    <property type="match status" value="1"/>
</dbReference>
<dbReference type="SUPFAM" id="SSF100966">
    <property type="entry name" value="Translation initiation factor 2 beta, aIF2beta, N-terminal domain"/>
    <property type="match status" value="1"/>
</dbReference>
<evidence type="ECO:0000313" key="11">
    <source>
        <dbReference type="RefSeq" id="XP_022771942.1"/>
    </source>
</evidence>
<organism evidence="9 10">
    <name type="scientific">Durio zibethinus</name>
    <name type="common">Durian</name>
    <dbReference type="NCBI Taxonomy" id="66656"/>
    <lineage>
        <taxon>Eukaryota</taxon>
        <taxon>Viridiplantae</taxon>
        <taxon>Streptophyta</taxon>
        <taxon>Embryophyta</taxon>
        <taxon>Tracheophyta</taxon>
        <taxon>Spermatophyta</taxon>
        <taxon>Magnoliopsida</taxon>
        <taxon>eudicotyledons</taxon>
        <taxon>Gunneridae</taxon>
        <taxon>Pentapetalae</taxon>
        <taxon>rosids</taxon>
        <taxon>malvids</taxon>
        <taxon>Malvales</taxon>
        <taxon>Malvaceae</taxon>
        <taxon>Helicteroideae</taxon>
        <taxon>Durio</taxon>
    </lineage>
</organism>
<feature type="compositionally biased region" description="Basic and acidic residues" evidence="7">
    <location>
        <begin position="149"/>
        <end position="178"/>
    </location>
</feature>
<dbReference type="SMART" id="SM00653">
    <property type="entry name" value="eIF2B_5"/>
    <property type="match status" value="1"/>
</dbReference>
<keyword evidence="4" id="KW-0648">Protein biosynthesis</keyword>
<dbReference type="GO" id="GO:0005829">
    <property type="term" value="C:cytosol"/>
    <property type="evidence" value="ECO:0007669"/>
    <property type="project" value="TreeGrafter"/>
</dbReference>
<accession>A0A6P6B4V2</accession>
<dbReference type="GO" id="GO:0005092">
    <property type="term" value="F:GDP-dissociation inhibitor activity"/>
    <property type="evidence" value="ECO:0007669"/>
    <property type="project" value="TreeGrafter"/>
</dbReference>
<dbReference type="GeneID" id="111314645"/>
<dbReference type="InterPro" id="IPR016024">
    <property type="entry name" value="ARM-type_fold"/>
</dbReference>
<dbReference type="SUPFAM" id="SSF48371">
    <property type="entry name" value="ARM repeat"/>
    <property type="match status" value="1"/>
</dbReference>
<evidence type="ECO:0000256" key="7">
    <source>
        <dbReference type="SAM" id="MobiDB-lite"/>
    </source>
</evidence>
<comment type="function">
    <text evidence="6">Catalyzes the hydrolysis of GTP bound to the 40S ribosomal initiation complex (40S.mRNA.Met-tRNA[F].eIF-2.GTP) with the subsequent joining of a 60S ribosomal subunit resulting in the release of eIF-2 and the guanine nucleotide. The subsequent joining of a 60S ribosomal subunit results in the formation of a functional 80S initiation complex (80S.mRNA.Met-tRNA[F]).</text>
</comment>
<dbReference type="InterPro" id="IPR045196">
    <property type="entry name" value="IF2/IF5"/>
</dbReference>
<evidence type="ECO:0000313" key="9">
    <source>
        <dbReference type="Proteomes" id="UP000515121"/>
    </source>
</evidence>
<evidence type="ECO:0000256" key="2">
    <source>
        <dbReference type="ARBA" id="ARBA00022540"/>
    </source>
</evidence>
<dbReference type="PANTHER" id="PTHR23001:SF40">
    <property type="entry name" value="EUKARYOTIC TRANSLATION INITIATION FACTOR 5-LIKE"/>
    <property type="match status" value="1"/>
</dbReference>
<feature type="region of interest" description="Disordered" evidence="7">
    <location>
        <begin position="149"/>
        <end position="231"/>
    </location>
</feature>
<dbReference type="Proteomes" id="UP000515121">
    <property type="component" value="Unplaced"/>
</dbReference>
<dbReference type="Pfam" id="PF01873">
    <property type="entry name" value="eIF-5_eIF-2B"/>
    <property type="match status" value="1"/>
</dbReference>
<feature type="compositionally biased region" description="Basic residues" evidence="7">
    <location>
        <begin position="179"/>
        <end position="189"/>
    </location>
</feature>
<dbReference type="InterPro" id="IPR003307">
    <property type="entry name" value="W2_domain"/>
</dbReference>
<proteinExistence type="inferred from homology"/>
<keyword evidence="5" id="KW-0342">GTP-binding</keyword>
<keyword evidence="2" id="KW-0396">Initiation factor</keyword>
<dbReference type="GO" id="GO:0001732">
    <property type="term" value="P:formation of cytoplasmic translation initiation complex"/>
    <property type="evidence" value="ECO:0007669"/>
    <property type="project" value="TreeGrafter"/>
</dbReference>
<sequence length="451" mass="49560">MALQNIGAGNSDDAFYRYKMPKMITKFEGRGNGIKTNIVNMVDIAKALARPASYTTKYFGCELGAQSKFDEKTGTSLVNGSHDTAKLAGLLENFIKKYVQCFGCRNPETEILISKTQMIQLNCAACGFVSDVDMKDKLTTFILKNPPEVKKGSKDKKALRRAEKERLKQGEAADEEQKKLKKDGKKKGSSSKECTSKVSTSKKKAGGCDDDYVSPPHSQVDEKEEIDEDDVQWQTDTSVEAAQQRIQEQLSAVTADMVMLSTNESEKKTKVTSKASNNSNGSSSPRQDNHKAKNGNSDLNEALAVKELKANLKKGVSANQLKKLLGSLSGSDQEKMIALLEALFDGINKGVAKEVVKRKNYLAAAVAQDEGSQLLLLKAIESFCGKASSSALKEVSLVLKALYDADVLEEEYILQWYQEGLKGENKGSQIWKNAKPFIDWLQSAESESEEE</sequence>
<evidence type="ECO:0000256" key="5">
    <source>
        <dbReference type="ARBA" id="ARBA00023134"/>
    </source>
</evidence>
<feature type="compositionally biased region" description="Acidic residues" evidence="7">
    <location>
        <begin position="222"/>
        <end position="231"/>
    </location>
</feature>